<protein>
    <recommendedName>
        <fullName evidence="4">CDT1 Geminin-binding domain-containing protein</fullName>
    </recommendedName>
</protein>
<evidence type="ECO:0000313" key="2">
    <source>
        <dbReference type="EMBL" id="ORY99298.1"/>
    </source>
</evidence>
<feature type="compositionally biased region" description="Basic and acidic residues" evidence="1">
    <location>
        <begin position="390"/>
        <end position="404"/>
    </location>
</feature>
<sequence length="432" mass="48843">MQTRLKHFRTVRHHTSLNEDAVKPIKQQVQQEQQQQKQQQPQPLQQTKKTIEKEKTKNVSLVRRSGRIAKSQPSILDSFHKQKKPVASTPKKEQVIPSSKEVAIPPKRTRALSDAEETPIEKKQCVEKEEEKATVAVVEAAPVEPSTTAAAQKDTPTQKTPPPARQEQASEKKVAVSSSEASPATEPEAPETDDTPSSSNSESSSNAQENQVDSLKVESHDTKPTQDTSSTFQSNQQLIEAERRVLCKFRVSLDITLTFHAAQKRPVNFHAVLPTLRMQVQRNVTQSHLAKVIYLAADFYVLEPFEHKERQTVIETYIVEIGKKWKLPMNGKDMHDREATLNMRLDYFFDNNKQAVSVPEAELPKHRKKITREEWLATAPLPEGVRQILKRQEEKKKQADEPQVEKPPPTGTVKERGSALLARIRAKAAKKS</sequence>
<reference evidence="2 3" key="1">
    <citation type="submission" date="2016-07" db="EMBL/GenBank/DDBJ databases">
        <title>Pervasive Adenine N6-methylation of Active Genes in Fungi.</title>
        <authorList>
            <consortium name="DOE Joint Genome Institute"/>
            <person name="Mondo S.J."/>
            <person name="Dannebaum R.O."/>
            <person name="Kuo R.C."/>
            <person name="Labutti K."/>
            <person name="Haridas S."/>
            <person name="Kuo A."/>
            <person name="Salamov A."/>
            <person name="Ahrendt S.R."/>
            <person name="Lipzen A."/>
            <person name="Sullivan W."/>
            <person name="Andreopoulos W.B."/>
            <person name="Clum A."/>
            <person name="Lindquist E."/>
            <person name="Daum C."/>
            <person name="Ramamoorthy G.K."/>
            <person name="Gryganskyi A."/>
            <person name="Culley D."/>
            <person name="Magnuson J.K."/>
            <person name="James T.Y."/>
            <person name="O'Malley M.A."/>
            <person name="Stajich J.E."/>
            <person name="Spatafora J.W."/>
            <person name="Visel A."/>
            <person name="Grigoriev I.V."/>
        </authorList>
    </citation>
    <scope>NUCLEOTIDE SEQUENCE [LARGE SCALE GENOMIC DNA]</scope>
    <source>
        <strain evidence="2 3">NRRL 2496</strain>
    </source>
</reference>
<gene>
    <name evidence="2" type="ORF">BCR43DRAFT_523269</name>
</gene>
<evidence type="ECO:0000313" key="3">
    <source>
        <dbReference type="Proteomes" id="UP000242180"/>
    </source>
</evidence>
<evidence type="ECO:0000256" key="1">
    <source>
        <dbReference type="SAM" id="MobiDB-lite"/>
    </source>
</evidence>
<organism evidence="2 3">
    <name type="scientific">Syncephalastrum racemosum</name>
    <name type="common">Filamentous fungus</name>
    <dbReference type="NCBI Taxonomy" id="13706"/>
    <lineage>
        <taxon>Eukaryota</taxon>
        <taxon>Fungi</taxon>
        <taxon>Fungi incertae sedis</taxon>
        <taxon>Mucoromycota</taxon>
        <taxon>Mucoromycotina</taxon>
        <taxon>Mucoromycetes</taxon>
        <taxon>Mucorales</taxon>
        <taxon>Syncephalastraceae</taxon>
        <taxon>Syncephalastrum</taxon>
    </lineage>
</organism>
<accession>A0A1X2HJS0</accession>
<dbReference type="OMA" id="DQQESIM"/>
<evidence type="ECO:0008006" key="4">
    <source>
        <dbReference type="Google" id="ProtNLM"/>
    </source>
</evidence>
<feature type="compositionally biased region" description="Low complexity" evidence="1">
    <location>
        <begin position="195"/>
        <end position="206"/>
    </location>
</feature>
<comment type="caution">
    <text evidence="2">The sequence shown here is derived from an EMBL/GenBank/DDBJ whole genome shotgun (WGS) entry which is preliminary data.</text>
</comment>
<dbReference type="EMBL" id="MCGN01000003">
    <property type="protein sequence ID" value="ORY99298.1"/>
    <property type="molecule type" value="Genomic_DNA"/>
</dbReference>
<feature type="region of interest" description="Disordered" evidence="1">
    <location>
        <begin position="385"/>
        <end position="418"/>
    </location>
</feature>
<name>A0A1X2HJS0_SYNRA</name>
<feature type="compositionally biased region" description="Low complexity" evidence="1">
    <location>
        <begin position="134"/>
        <end position="145"/>
    </location>
</feature>
<dbReference type="Proteomes" id="UP000242180">
    <property type="component" value="Unassembled WGS sequence"/>
</dbReference>
<dbReference type="STRING" id="13706.A0A1X2HJS0"/>
<feature type="compositionally biased region" description="Basic and acidic residues" evidence="1">
    <location>
        <begin position="215"/>
        <end position="224"/>
    </location>
</feature>
<dbReference type="InterPro" id="IPR036390">
    <property type="entry name" value="WH_DNA-bd_sf"/>
</dbReference>
<feature type="compositionally biased region" description="Polar residues" evidence="1">
    <location>
        <begin position="225"/>
        <end position="235"/>
    </location>
</feature>
<feature type="compositionally biased region" description="Low complexity" evidence="1">
    <location>
        <begin position="24"/>
        <end position="48"/>
    </location>
</feature>
<dbReference type="OrthoDB" id="2288199at2759"/>
<keyword evidence="3" id="KW-1185">Reference proteome</keyword>
<feature type="compositionally biased region" description="Basic and acidic residues" evidence="1">
    <location>
        <begin position="119"/>
        <end position="133"/>
    </location>
</feature>
<feature type="region of interest" description="Disordered" evidence="1">
    <location>
        <begin position="1"/>
        <end position="235"/>
    </location>
</feature>
<dbReference type="InParanoid" id="A0A1X2HJS0"/>
<proteinExistence type="predicted"/>
<feature type="compositionally biased region" description="Basic residues" evidence="1">
    <location>
        <begin position="1"/>
        <end position="15"/>
    </location>
</feature>
<dbReference type="AlphaFoldDB" id="A0A1X2HJS0"/>
<feature type="compositionally biased region" description="Low complexity" evidence="1">
    <location>
        <begin position="175"/>
        <end position="187"/>
    </location>
</feature>
<dbReference type="SUPFAM" id="SSF46785">
    <property type="entry name" value="Winged helix' DNA-binding domain"/>
    <property type="match status" value="1"/>
</dbReference>